<dbReference type="Pfam" id="PF10358">
    <property type="entry name" value="NT-C2"/>
    <property type="match status" value="1"/>
</dbReference>
<accession>A0A2Z7BAV0</accession>
<organism evidence="4 5">
    <name type="scientific">Dorcoceras hygrometricum</name>
    <dbReference type="NCBI Taxonomy" id="472368"/>
    <lineage>
        <taxon>Eukaryota</taxon>
        <taxon>Viridiplantae</taxon>
        <taxon>Streptophyta</taxon>
        <taxon>Embryophyta</taxon>
        <taxon>Tracheophyta</taxon>
        <taxon>Spermatophyta</taxon>
        <taxon>Magnoliopsida</taxon>
        <taxon>eudicotyledons</taxon>
        <taxon>Gunneridae</taxon>
        <taxon>Pentapetalae</taxon>
        <taxon>asterids</taxon>
        <taxon>lamiids</taxon>
        <taxon>Lamiales</taxon>
        <taxon>Gesneriaceae</taxon>
        <taxon>Didymocarpoideae</taxon>
        <taxon>Trichosporeae</taxon>
        <taxon>Loxocarpinae</taxon>
        <taxon>Dorcoceras</taxon>
    </lineage>
</organism>
<feature type="coiled-coil region" evidence="1">
    <location>
        <begin position="1548"/>
        <end position="1582"/>
    </location>
</feature>
<feature type="non-terminal residue" evidence="4">
    <location>
        <position position="1"/>
    </location>
</feature>
<name>A0A2Z7BAV0_9LAMI</name>
<evidence type="ECO:0000259" key="3">
    <source>
        <dbReference type="PROSITE" id="PS51840"/>
    </source>
</evidence>
<feature type="region of interest" description="Disordered" evidence="2">
    <location>
        <begin position="155"/>
        <end position="194"/>
    </location>
</feature>
<feature type="coiled-coil region" evidence="1">
    <location>
        <begin position="1684"/>
        <end position="1711"/>
    </location>
</feature>
<dbReference type="Proteomes" id="UP000250235">
    <property type="component" value="Unassembled WGS sequence"/>
</dbReference>
<keyword evidence="1" id="KW-0175">Coiled coil</keyword>
<feature type="coiled-coil region" evidence="1">
    <location>
        <begin position="1382"/>
        <end position="1509"/>
    </location>
</feature>
<sequence length="1864" mass="213253">IRFDIMSKITKWKLEKNKVKVVFRLQFHATHVPQNGWDKLFISLIPADSGKPTAKTTKANVRNGTCKWADPIYETTRLLQDSKSKHYDEKLYKLVVAMGASRASILGETTIDLSDHVDALKPSTVALSLHGCNFGTILHVTVQLLTSKTGFREFEQQRDQRERGLQSGDDSPGHNNTGKIQHTEEVSATARSDTNELSSLEEDMNLNEEGTDSAAGFDGSSNTSESLFAEKHEISSIQDVDSLKIMSADRQTFSHCQSPHSEKGDSSEHQIMAQGSSDSAFMWGSVYSFDSELAILREENNRLRESLELAESSFLGLKLEVSSLQSLAGEIGTETQTFSHLLNSEIFLGEDLSKEVSDMKLEFLKLKDEINRLKDVKSVPHIAISETSDNRSYHLLQDVQLQFLKVISAAEGKIVELKSKTHIVGDGCDCRLIYLELEALLNILQSVKRENGDATNLLHVVPSETTDVKEIREICTNKHPEYIMESGIGLDLCHPESILQHFCVPPPISDPSGAIDALKGQIFDLVRELDEAKVEKEGLIRKMDQMECYYETLVHELEENQKQIVGELQHLKNEHSTCLHALSASRVEIESMHRDMNQKMIQFCNERHDLEALNKELERRVASSEAALRRARLNYSIAVDKLQKDLQLLSSQVVSMYETNENLIKQTFTEPSELYLQGDQKFLKNLEDYDAKSAPQHQNQSFGVRRKSLGGDILLEDLKRSFSLQEELYQKVEAELIEMCNVNLNWDIYSKTLKESLHEANAVIRVMKGKMDEFVAELELSNASQNQLMMRLHEASDDIHRLNEFKSSCISQCSELALQNQLLEDKLESLSEENRLFSEKVKDLEITKIEYRSCQSKIESYLTEIAGLSLSLKQEALDKEKLQHELSLLEEKWIILRSESNELASLKENQENYISFIQEKLLNMLESYNKRFCALTNSHCLNFKHIDMKDAILQLEEIQHNACGRIFLLIDENKNLEGEIVTARLEIMSMKQKFKTDMHDMVTRLDVSNALGDKLQTRLESIGNKCQFSFEIEEKFTQQNNSLLADLGLLEVRIQELTGQNGYFAQETACLDALGEELASNKSAIFALMQEKQELVVALKYEDEKSIKISSEITCLKESLSKLHDELQREKVYSDELEGKIKDLTSQLNKDHAKLIYLEQQNTELVHTRGLALDLELEKSRLANLLEQQMVLTKELHVQISDQSSLECQLLLLYDHSLAADVELTCVSNQYRSLCEKYRQHLMLSESSLREDRERYHELEVTLNQYRAREARLSEERENLTKILKSLESEFEVAEAQNRLLSDSNNDLKNQLVEYKSELATVKNSSSLDKILQASEVEKLKNMMIDAEKQISCLTVSKEELEILTLLLRGKLDEQCNDITLLEDYKETVMELRSQYDEILHKLSEQILETEEFKNLSIHLKELKDEAENELRLAREKKEAEGHSVAVQDSLRVAFMKEQYETQLQELRQKLSISKKHGEEMLLKFQDSIDEVENRKKSEAVNLKRTEEVSNKIIDIEKELQLVLADKREMSKGYDRVRAELECALLSLECCKEEKEKVEAYLQESEAEKSRLAVEINLAKLQLENHTKVKKYENDSLIDTEYSVNELPENSPPIALDHDESASSGKRIHAISILADDDADLAEAVELRTFQDGGRRDQIPEVAVGEHSKRNGKNINVISDCLGSHVLKSSLEHLHEELEKMKNENIDFHKDHEMDPNLQVPHKEIIRLEKANEELRSMYPLFNGISSNGNALERVLELEIELAESLKAKNKSDAQFQSSFLKHGDEESVFKSFIDINELIKEMLELKGRHAMVETELREMHDRYSRLSLQFAEVEGERQKLKMTLKNVRASRKVVALNRTSSVD</sequence>
<evidence type="ECO:0000256" key="1">
    <source>
        <dbReference type="SAM" id="Coils"/>
    </source>
</evidence>
<feature type="region of interest" description="Disordered" evidence="2">
    <location>
        <begin position="251"/>
        <end position="271"/>
    </location>
</feature>
<feature type="coiled-coil region" evidence="1">
    <location>
        <begin position="515"/>
        <end position="574"/>
    </location>
</feature>
<dbReference type="PROSITE" id="PS51840">
    <property type="entry name" value="C2_NT"/>
    <property type="match status" value="1"/>
</dbReference>
<feature type="coiled-coil region" evidence="1">
    <location>
        <begin position="813"/>
        <end position="847"/>
    </location>
</feature>
<dbReference type="PANTHER" id="PTHR34452:SF1">
    <property type="entry name" value="SPORULATION-SPECIFIC PROTEIN"/>
    <property type="match status" value="1"/>
</dbReference>
<proteinExistence type="predicted"/>
<dbReference type="OrthoDB" id="2018427at2759"/>
<reference evidence="4 5" key="1">
    <citation type="journal article" date="2015" name="Proc. Natl. Acad. Sci. U.S.A.">
        <title>The resurrection genome of Boea hygrometrica: A blueprint for survival of dehydration.</title>
        <authorList>
            <person name="Xiao L."/>
            <person name="Yang G."/>
            <person name="Zhang L."/>
            <person name="Yang X."/>
            <person name="Zhao S."/>
            <person name="Ji Z."/>
            <person name="Zhou Q."/>
            <person name="Hu M."/>
            <person name="Wang Y."/>
            <person name="Chen M."/>
            <person name="Xu Y."/>
            <person name="Jin H."/>
            <person name="Xiao X."/>
            <person name="Hu G."/>
            <person name="Bao F."/>
            <person name="Hu Y."/>
            <person name="Wan P."/>
            <person name="Li L."/>
            <person name="Deng X."/>
            <person name="Kuang T."/>
            <person name="Xiang C."/>
            <person name="Zhu J.K."/>
            <person name="Oliver M.J."/>
            <person name="He Y."/>
        </authorList>
    </citation>
    <scope>NUCLEOTIDE SEQUENCE [LARGE SCALE GENOMIC DNA]</scope>
    <source>
        <strain evidence="5">cv. XS01</strain>
    </source>
</reference>
<protein>
    <submittedName>
        <fullName evidence="4">Centromere-associated protein E</fullName>
    </submittedName>
</protein>
<dbReference type="PANTHER" id="PTHR34452">
    <property type="entry name" value="MYOSIN HEAVY CHAIN-RELATED PROTEIN"/>
    <property type="match status" value="1"/>
</dbReference>
<feature type="coiled-coil region" evidence="1">
    <location>
        <begin position="600"/>
        <end position="634"/>
    </location>
</feature>
<feature type="coiled-coil region" evidence="1">
    <location>
        <begin position="1249"/>
        <end position="1325"/>
    </location>
</feature>
<gene>
    <name evidence="4" type="ORF">F511_13724</name>
</gene>
<evidence type="ECO:0000256" key="2">
    <source>
        <dbReference type="SAM" id="MobiDB-lite"/>
    </source>
</evidence>
<dbReference type="InterPro" id="IPR019448">
    <property type="entry name" value="NT-C2"/>
</dbReference>
<dbReference type="EMBL" id="KV010000">
    <property type="protein sequence ID" value="KZV28929.1"/>
    <property type="molecule type" value="Genomic_DNA"/>
</dbReference>
<evidence type="ECO:0000313" key="4">
    <source>
        <dbReference type="EMBL" id="KZV28929.1"/>
    </source>
</evidence>
<feature type="compositionally biased region" description="Basic and acidic residues" evidence="2">
    <location>
        <begin position="155"/>
        <end position="164"/>
    </location>
</feature>
<feature type="domain" description="C2 NT-type" evidence="3">
    <location>
        <begin position="11"/>
        <end position="146"/>
    </location>
</feature>
<keyword evidence="5" id="KW-1185">Reference proteome</keyword>
<evidence type="ECO:0000313" key="5">
    <source>
        <dbReference type="Proteomes" id="UP000250235"/>
    </source>
</evidence>